<accession>G7E112</accession>
<keyword evidence="2" id="KW-1185">Reference proteome</keyword>
<dbReference type="HOGENOM" id="CLU_871799_0_0_1"/>
<comment type="caution">
    <text evidence="1">The sequence shown here is derived from an EMBL/GenBank/DDBJ whole genome shotgun (WGS) entry which is preliminary data.</text>
</comment>
<reference evidence="1 2" key="2">
    <citation type="journal article" date="2012" name="Open Biol.">
        <title>Characteristics of nucleosomes and linker DNA regions on the genome of the basidiomycete Mixia osmundae revealed by mono- and dinucleosome mapping.</title>
        <authorList>
            <person name="Nishida H."/>
            <person name="Kondo S."/>
            <person name="Matsumoto T."/>
            <person name="Suzuki Y."/>
            <person name="Yoshikawa H."/>
            <person name="Taylor T.D."/>
            <person name="Sugiyama J."/>
        </authorList>
    </citation>
    <scope>NUCLEOTIDE SEQUENCE [LARGE SCALE GENOMIC DNA]</scope>
    <source>
        <strain evidence="2">CBS 9802 / IAM 14324 / JCM 22182 / KY 12970</strain>
    </source>
</reference>
<dbReference type="Proteomes" id="UP000009131">
    <property type="component" value="Unassembled WGS sequence"/>
</dbReference>
<dbReference type="RefSeq" id="XP_014567434.1">
    <property type="nucleotide sequence ID" value="XM_014711948.1"/>
</dbReference>
<proteinExistence type="predicted"/>
<dbReference type="EMBL" id="BABT02000102">
    <property type="protein sequence ID" value="GAA96522.1"/>
    <property type="molecule type" value="Genomic_DNA"/>
</dbReference>
<protein>
    <submittedName>
        <fullName evidence="1">Uncharacterized protein</fullName>
    </submittedName>
</protein>
<name>G7E112_MIXOS</name>
<reference evidence="1 2" key="1">
    <citation type="journal article" date="2011" name="J. Gen. Appl. Microbiol.">
        <title>Draft genome sequencing of the enigmatic basidiomycete Mixia osmundae.</title>
        <authorList>
            <person name="Nishida H."/>
            <person name="Nagatsuka Y."/>
            <person name="Sugiyama J."/>
        </authorList>
    </citation>
    <scope>NUCLEOTIDE SEQUENCE [LARGE SCALE GENOMIC DNA]</scope>
    <source>
        <strain evidence="2">CBS 9802 / IAM 14324 / JCM 22182 / KY 12970</strain>
    </source>
</reference>
<sequence length="319" mass="34368">MNLVTPSDFSPVSPKLNEMIFSIGDGTLSSSASGPPAELMTDLYFCAIIRLGLFARPMPLLRNARQRGIAVPLLARPAPRYRSSSSSSYGKWNLSLCYVAMQTVVLSQILLSSSSTLISEAQETWYLQASAFSCWRLLASLSAHATNLSHCYNRWQLQLDDSVDCPGARFAATYGQDASLSFVLPTTYEDSTPIPKATSIMSDYDHVVLAVSDWYPIDLSTACGSGRRAGYKINFWITVPDATDDDNSTQGCCIALATGVIEISAAGENPAARLDGPVKVYQDCDLGVSGCSADPELSSTCSGSLWAEASLAQPGRRRR</sequence>
<evidence type="ECO:0000313" key="2">
    <source>
        <dbReference type="Proteomes" id="UP000009131"/>
    </source>
</evidence>
<dbReference type="InParanoid" id="G7E112"/>
<gene>
    <name evidence="1" type="primary">Mo03190</name>
    <name evidence="1" type="ORF">E5Q_03190</name>
</gene>
<organism evidence="1 2">
    <name type="scientific">Mixia osmundae (strain CBS 9802 / IAM 14324 / JCM 22182 / KY 12970)</name>
    <dbReference type="NCBI Taxonomy" id="764103"/>
    <lineage>
        <taxon>Eukaryota</taxon>
        <taxon>Fungi</taxon>
        <taxon>Dikarya</taxon>
        <taxon>Basidiomycota</taxon>
        <taxon>Pucciniomycotina</taxon>
        <taxon>Mixiomycetes</taxon>
        <taxon>Mixiales</taxon>
        <taxon>Mixiaceae</taxon>
        <taxon>Mixia</taxon>
    </lineage>
</organism>
<evidence type="ECO:0000313" key="1">
    <source>
        <dbReference type="EMBL" id="GAA96522.1"/>
    </source>
</evidence>
<dbReference type="AlphaFoldDB" id="G7E112"/>